<dbReference type="CDD" id="cd11541">
    <property type="entry name" value="NTP-PPase_u4"/>
    <property type="match status" value="1"/>
</dbReference>
<dbReference type="EMBL" id="KT206225">
    <property type="protein sequence ID" value="ALA48166.1"/>
    <property type="molecule type" value="Genomic_DNA"/>
</dbReference>
<dbReference type="InterPro" id="IPR004518">
    <property type="entry name" value="MazG-like_dom"/>
</dbReference>
<dbReference type="Pfam" id="PF03819">
    <property type="entry name" value="MazG"/>
    <property type="match status" value="1"/>
</dbReference>
<dbReference type="OrthoDB" id="15178at10239"/>
<dbReference type="Proteomes" id="UP000203948">
    <property type="component" value="Segment"/>
</dbReference>
<keyword evidence="3" id="KW-1185">Reference proteome</keyword>
<sequence length="114" mass="12411">MNMLEYQLRAADTAIYPGVGDRTSIEGLSYVTMGLVGEAGEIANKVKKIIRDGGSRISIDDKQRIAAELGDVLWYLAASASQIGYSLAEIATYNLQKLEDRKERGVLQGSGDDR</sequence>
<evidence type="ECO:0000259" key="1">
    <source>
        <dbReference type="Pfam" id="PF03819"/>
    </source>
</evidence>
<dbReference type="Gene3D" id="1.10.287.1080">
    <property type="entry name" value="MazG-like"/>
    <property type="match status" value="1"/>
</dbReference>
<evidence type="ECO:0000313" key="2">
    <source>
        <dbReference type="EMBL" id="ALA48166.1"/>
    </source>
</evidence>
<dbReference type="KEGG" id="vg:26517100"/>
<dbReference type="SUPFAM" id="SSF101386">
    <property type="entry name" value="all-alpha NTP pyrophosphatases"/>
    <property type="match status" value="1"/>
</dbReference>
<evidence type="ECO:0000313" key="3">
    <source>
        <dbReference type="Proteomes" id="UP000203948"/>
    </source>
</evidence>
<name>A0A0N9BDR4_9CAUD</name>
<dbReference type="PIRSF" id="PIRSF006639">
    <property type="entry name" value="UCP006639_pph"/>
    <property type="match status" value="1"/>
</dbReference>
<proteinExistence type="predicted"/>
<organism evidence="2 3">
    <name type="scientific">Mycobacterium phage Phlei</name>
    <dbReference type="NCBI Taxonomy" id="1690684"/>
    <lineage>
        <taxon>Viruses</taxon>
        <taxon>Duplodnaviria</taxon>
        <taxon>Heunggongvirae</taxon>
        <taxon>Uroviricota</taxon>
        <taxon>Caudoviricetes</taxon>
        <taxon>Phleivirus</taxon>
        <taxon>Phleivirus Phlei</taxon>
    </lineage>
</organism>
<reference evidence="2 3" key="1">
    <citation type="journal article" date="2016" name="Arch. Virol.">
        <title>Genome sequence of a cluster A13 mycobacteriophage detected in Mycobacterium phlei over a half century ago.</title>
        <authorList>
            <person name="Marton S."/>
            <person name="Feher E."/>
            <person name="Horvath B."/>
            <person name="Haber K."/>
            <person name="Somogyi P."/>
            <person name="Minarovits J."/>
            <person name="Banyai K."/>
        </authorList>
    </citation>
    <scope>NUCLEOTIDE SEQUENCE [LARGE SCALE GENOMIC DNA]</scope>
</reference>
<feature type="domain" description="NTP pyrophosphohydrolase MazG-like" evidence="1">
    <location>
        <begin position="33"/>
        <end position="103"/>
    </location>
</feature>
<dbReference type="InterPro" id="IPR011379">
    <property type="entry name" value="MazG-related_GP37"/>
</dbReference>
<accession>A0A0N9BDR4</accession>
<protein>
    <recommendedName>
        <fullName evidence="1">NTP pyrophosphohydrolase MazG-like domain-containing protein</fullName>
    </recommendedName>
</protein>
<dbReference type="GeneID" id="26517100"/>
<dbReference type="RefSeq" id="YP_009188047.1">
    <property type="nucleotide sequence ID" value="NC_028662.1"/>
</dbReference>